<reference evidence="1" key="1">
    <citation type="submission" date="2018-02" db="EMBL/GenBank/DDBJ databases">
        <authorList>
            <person name="Cohen D.B."/>
            <person name="Kent A.D."/>
        </authorList>
    </citation>
    <scope>NUCLEOTIDE SEQUENCE</scope>
</reference>
<evidence type="ECO:0000313" key="1">
    <source>
        <dbReference type="EMBL" id="SPD19715.1"/>
    </source>
</evidence>
<sequence>MNRSSDERVMAPGSRGVGAVFACLFRRRFRSNGGSHRRTESCHVVAGVTIFPTHPGPQVNLQRLPMSDFDVLGTVGKLALLFLLKVLDLRETELGFVRYGSREQRPPGVFLVRWRTFFRSRIPARPGKFLAIREFHTVHECVLLSNVPGLADQLVASQEDSARKRGNVGGKSYEIFSTALFRRPVQALHRGELGFARYDLANRGRWNVPYAKGSFSDRDSGLTGGALDDPRVARWSGQFDPAFRSGQRFRSNLGQNLVNLRSNLVKALGNAPQTPFLRLFDVTSPRRIRPAWFGLPRFACRHPRKSRGCLTEAVVAEIIAGPHALDSCECMNIEDAMRAPSRWLLLCLLGRSALASHTLGLLGADNMLLVISSSGRPLLISGLSSNFSAYGKIAPVAWHNKINGETHGQIKGLSHVFPNSGLISFSETFLALLFRIPYSRASILSPIWEILQEVSIRLDDVDLQ</sequence>
<proteinExistence type="predicted"/>
<gene>
    <name evidence="1" type="ORF">FSB_LOCUS47597</name>
</gene>
<dbReference type="EMBL" id="OIVN01004879">
    <property type="protein sequence ID" value="SPD19715.1"/>
    <property type="molecule type" value="Genomic_DNA"/>
</dbReference>
<dbReference type="AlphaFoldDB" id="A0A2N9I5X3"/>
<accession>A0A2N9I5X3</accession>
<name>A0A2N9I5X3_FAGSY</name>
<organism evidence="1">
    <name type="scientific">Fagus sylvatica</name>
    <name type="common">Beechnut</name>
    <dbReference type="NCBI Taxonomy" id="28930"/>
    <lineage>
        <taxon>Eukaryota</taxon>
        <taxon>Viridiplantae</taxon>
        <taxon>Streptophyta</taxon>
        <taxon>Embryophyta</taxon>
        <taxon>Tracheophyta</taxon>
        <taxon>Spermatophyta</taxon>
        <taxon>Magnoliopsida</taxon>
        <taxon>eudicotyledons</taxon>
        <taxon>Gunneridae</taxon>
        <taxon>Pentapetalae</taxon>
        <taxon>rosids</taxon>
        <taxon>fabids</taxon>
        <taxon>Fagales</taxon>
        <taxon>Fagaceae</taxon>
        <taxon>Fagus</taxon>
    </lineage>
</organism>
<protein>
    <submittedName>
        <fullName evidence="1">Uncharacterized protein</fullName>
    </submittedName>
</protein>